<protein>
    <submittedName>
        <fullName evidence="1">Uncharacterized protein</fullName>
    </submittedName>
</protein>
<gene>
    <name evidence="1" type="ORF">QJ043_02990</name>
</gene>
<accession>A0ABT6ZJ23</accession>
<comment type="caution">
    <text evidence="1">The sequence shown here is derived from an EMBL/GenBank/DDBJ whole genome shotgun (WGS) entry which is preliminary data.</text>
</comment>
<keyword evidence="2" id="KW-1185">Reference proteome</keyword>
<dbReference type="EMBL" id="JASJEX010000002">
    <property type="protein sequence ID" value="MDJ1129051.1"/>
    <property type="molecule type" value="Genomic_DNA"/>
</dbReference>
<evidence type="ECO:0000313" key="1">
    <source>
        <dbReference type="EMBL" id="MDJ1129051.1"/>
    </source>
</evidence>
<name>A0ABT6ZJ23_9ACTN</name>
<dbReference type="Proteomes" id="UP001431693">
    <property type="component" value="Unassembled WGS sequence"/>
</dbReference>
<organism evidence="1 2">
    <name type="scientific">Kribbibacterium absianum</name>
    <dbReference type="NCBI Taxonomy" id="3044210"/>
    <lineage>
        <taxon>Bacteria</taxon>
        <taxon>Bacillati</taxon>
        <taxon>Actinomycetota</taxon>
        <taxon>Coriobacteriia</taxon>
        <taxon>Coriobacteriales</taxon>
        <taxon>Kribbibacteriaceae</taxon>
        <taxon>Kribbibacterium</taxon>
    </lineage>
</organism>
<reference evidence="1" key="1">
    <citation type="submission" date="2023-05" db="EMBL/GenBank/DDBJ databases">
        <title>[olsenella] sp. nov., isolated from a pig farm feces dump.</title>
        <authorList>
            <person name="Chang Y.-H."/>
        </authorList>
    </citation>
    <scope>NUCLEOTIDE SEQUENCE</scope>
    <source>
        <strain evidence="1">YH-ols2217</strain>
    </source>
</reference>
<dbReference type="RefSeq" id="WP_283713786.1">
    <property type="nucleotide sequence ID" value="NZ_JASJEW010000007.1"/>
</dbReference>
<proteinExistence type="predicted"/>
<sequence length="289" mass="28687">MPSDPLSPEESLAALIEGLELDGEDADSDAGVQATAELVARLRGNGAPLTLSAGLEERLAGLAGDAPAAVWTLFEPDTVAQCHALSVASGADVVVANTLEPLDALVSDEGVDPEGLLVTGALLAAHAAAPFSLGAVRLGTEDPACLGRLSSEAACLGINGVLLAGVATPKDAARAVAALTPGLPVVLLPDTDGWEAAPDPGAWRVSGDVVALGVEAPLSEALGITERDAPSVRDAGLGWVVRGDVAAVAPEQCAVALRRLYDAGATAAGLSGPVTPAHSLALRDACDAS</sequence>
<evidence type="ECO:0000313" key="2">
    <source>
        <dbReference type="Proteomes" id="UP001431693"/>
    </source>
</evidence>